<protein>
    <submittedName>
        <fullName evidence="3">Uncharacterized protein</fullName>
    </submittedName>
</protein>
<evidence type="ECO:0000313" key="4">
    <source>
        <dbReference type="Proteomes" id="UP000275473"/>
    </source>
</evidence>
<name>A0A3M8P500_9BACL</name>
<dbReference type="InterPro" id="IPR036388">
    <property type="entry name" value="WH-like_DNA-bd_sf"/>
</dbReference>
<reference evidence="3 4" key="1">
    <citation type="journal article" date="2018" name="Int. J. Syst. Evol. Microbiol.">
        <title>Planococcus salinus sp. nov., a moderately halophilic bacterium isolated from a saline-alkali soil.</title>
        <authorList>
            <person name="Gan L."/>
        </authorList>
    </citation>
    <scope>NUCLEOTIDE SEQUENCE [LARGE SCALE GENOMIC DNA]</scope>
    <source>
        <strain evidence="3 4">LCB217</strain>
    </source>
</reference>
<dbReference type="Pfam" id="PF19610">
    <property type="entry name" value="DUF6115"/>
    <property type="match status" value="1"/>
</dbReference>
<organism evidence="3 4">
    <name type="scientific">Planococcus salinus</name>
    <dbReference type="NCBI Taxonomy" id="1848460"/>
    <lineage>
        <taxon>Bacteria</taxon>
        <taxon>Bacillati</taxon>
        <taxon>Bacillota</taxon>
        <taxon>Bacilli</taxon>
        <taxon>Bacillales</taxon>
        <taxon>Caryophanaceae</taxon>
        <taxon>Planococcus</taxon>
    </lineage>
</organism>
<evidence type="ECO:0000256" key="2">
    <source>
        <dbReference type="SAM" id="MobiDB-lite"/>
    </source>
</evidence>
<gene>
    <name evidence="3" type="ORF">EEX84_12965</name>
</gene>
<dbReference type="InterPro" id="IPR046118">
    <property type="entry name" value="DUF6115"/>
</dbReference>
<feature type="region of interest" description="Disordered" evidence="2">
    <location>
        <begin position="84"/>
        <end position="118"/>
    </location>
</feature>
<accession>A0A3M8P500</accession>
<proteinExistence type="predicted"/>
<keyword evidence="1" id="KW-0175">Coiled coil</keyword>
<dbReference type="Gene3D" id="1.10.10.10">
    <property type="entry name" value="Winged helix-like DNA-binding domain superfamily/Winged helix DNA-binding domain"/>
    <property type="match status" value="1"/>
</dbReference>
<dbReference type="AlphaFoldDB" id="A0A3M8P500"/>
<feature type="coiled-coil region" evidence="1">
    <location>
        <begin position="23"/>
        <end position="57"/>
    </location>
</feature>
<keyword evidence="4" id="KW-1185">Reference proteome</keyword>
<sequence>MEWVLIGLITVAVAVNIGSFIVLAQFKQQRAQMQQDAESAQHSMEQFIANVEKENDELYRELAGYIKGKEKKLEDRIRLLEEKMGSENPATVAADTEPSVETGTGENPALSVEPPVTGTKKERITQLHKQGFSPKQIARVLQVEHGEVELMINMFNKKQSYSKVK</sequence>
<comment type="caution">
    <text evidence="3">The sequence shown here is derived from an EMBL/GenBank/DDBJ whole genome shotgun (WGS) entry which is preliminary data.</text>
</comment>
<dbReference type="Proteomes" id="UP000275473">
    <property type="component" value="Unassembled WGS sequence"/>
</dbReference>
<evidence type="ECO:0000313" key="3">
    <source>
        <dbReference type="EMBL" id="RNF38739.1"/>
    </source>
</evidence>
<dbReference type="EMBL" id="RIAX01000010">
    <property type="protein sequence ID" value="RNF38739.1"/>
    <property type="molecule type" value="Genomic_DNA"/>
</dbReference>
<evidence type="ECO:0000256" key="1">
    <source>
        <dbReference type="SAM" id="Coils"/>
    </source>
</evidence>
<dbReference type="OrthoDB" id="2887014at2"/>
<dbReference type="RefSeq" id="WP_123166078.1">
    <property type="nucleotide sequence ID" value="NZ_RIAX01000010.1"/>
</dbReference>